<gene>
    <name evidence="1" type="ORF">LQ567_03910</name>
</gene>
<accession>A0ABS8PLC4</accession>
<protein>
    <submittedName>
        <fullName evidence="1">Uncharacterized protein</fullName>
    </submittedName>
</protein>
<keyword evidence="2" id="KW-1185">Reference proteome</keyword>
<dbReference type="EMBL" id="JAJNEC010000004">
    <property type="protein sequence ID" value="MCD2421893.1"/>
    <property type="molecule type" value="Genomic_DNA"/>
</dbReference>
<proteinExistence type="predicted"/>
<evidence type="ECO:0000313" key="2">
    <source>
        <dbReference type="Proteomes" id="UP001199816"/>
    </source>
</evidence>
<sequence>MNRNVRKGFARSLAGMFSLRSLRVRCALAVKNKPQCAQGFRRLLARKFFSRSLRMRCALAVKNEPQCTQGFRKVIGRDVFLAIIAGALRLSGKE</sequence>
<evidence type="ECO:0000313" key="1">
    <source>
        <dbReference type="EMBL" id="MCD2421893.1"/>
    </source>
</evidence>
<dbReference type="Proteomes" id="UP001199816">
    <property type="component" value="Unassembled WGS sequence"/>
</dbReference>
<name>A0ABS8PLC4_9BACT</name>
<organism evidence="1 2">
    <name type="scientific">Niabella pedocola</name>
    <dbReference type="NCBI Taxonomy" id="1752077"/>
    <lineage>
        <taxon>Bacteria</taxon>
        <taxon>Pseudomonadati</taxon>
        <taxon>Bacteroidota</taxon>
        <taxon>Chitinophagia</taxon>
        <taxon>Chitinophagales</taxon>
        <taxon>Chitinophagaceae</taxon>
        <taxon>Niabella</taxon>
    </lineage>
</organism>
<comment type="caution">
    <text evidence="1">The sequence shown here is derived from an EMBL/GenBank/DDBJ whole genome shotgun (WGS) entry which is preliminary data.</text>
</comment>
<reference evidence="1 2" key="1">
    <citation type="submission" date="2021-11" db="EMBL/GenBank/DDBJ databases">
        <title>Genomic of Niabella pedocola.</title>
        <authorList>
            <person name="Wu T."/>
        </authorList>
    </citation>
    <scope>NUCLEOTIDE SEQUENCE [LARGE SCALE GENOMIC DNA]</scope>
    <source>
        <strain evidence="1 2">JCM 31011</strain>
    </source>
</reference>
<dbReference type="RefSeq" id="WP_231002798.1">
    <property type="nucleotide sequence ID" value="NZ_JAJNEC010000004.1"/>
</dbReference>